<feature type="region of interest" description="Disordered" evidence="2">
    <location>
        <begin position="304"/>
        <end position="379"/>
    </location>
</feature>
<sequence>MSDATDLYTIGQLARRIGLRARTIRFWSDSGVVPPARRSSGGYRLYDAEAVARLDLVRTLRELGLGLDAIQQIVEKRAPLRELAETHVKALDAEIRTLRIRRAVLHVLAKRDSTTEEITLMHALARLSARERQQIIDEFVNGVFADVIDEDAALVAAWMRDIPSELPEEPTSEQVDAWVELAELVADESFQRTVRQMVLSGEQDNRLEFGLDLRPLVLEHAADALGKGIPPESPGARVVLDRITPVELPAEETVSPTDWLELVAEPRVERYWQLLNLLRGLPPAPEAVPAFQWLLAALRAHRRPRPALPPSASPPHTGSRDRGHAPRHDLGESPRATGVPGRRTRSRRLREEIRSCPRTPAPGPGAAPTPGRRAVRGCP</sequence>
<evidence type="ECO:0000313" key="4">
    <source>
        <dbReference type="EMBL" id="MFB9677884.1"/>
    </source>
</evidence>
<reference evidence="4 5" key="1">
    <citation type="submission" date="2024-09" db="EMBL/GenBank/DDBJ databases">
        <authorList>
            <person name="Sun Q."/>
            <person name="Mori K."/>
        </authorList>
    </citation>
    <scope>NUCLEOTIDE SEQUENCE [LARGE SCALE GENOMIC DNA]</scope>
    <source>
        <strain evidence="4 5">JCM 3028</strain>
    </source>
</reference>
<evidence type="ECO:0000313" key="5">
    <source>
        <dbReference type="Proteomes" id="UP001589610"/>
    </source>
</evidence>
<dbReference type="InterPro" id="IPR000551">
    <property type="entry name" value="MerR-type_HTH_dom"/>
</dbReference>
<proteinExistence type="predicted"/>
<dbReference type="Pfam" id="PF13411">
    <property type="entry name" value="MerR_1"/>
    <property type="match status" value="1"/>
</dbReference>
<dbReference type="PRINTS" id="PR00040">
    <property type="entry name" value="HTHMERR"/>
</dbReference>
<dbReference type="RefSeq" id="WP_386158694.1">
    <property type="nucleotide sequence ID" value="NZ_JBHMBS010000009.1"/>
</dbReference>
<dbReference type="SMART" id="SM00422">
    <property type="entry name" value="HTH_MERR"/>
    <property type="match status" value="1"/>
</dbReference>
<keyword evidence="5" id="KW-1185">Reference proteome</keyword>
<feature type="compositionally biased region" description="Low complexity" evidence="2">
    <location>
        <begin position="368"/>
        <end position="379"/>
    </location>
</feature>
<comment type="caution">
    <text evidence="4">The sequence shown here is derived from an EMBL/GenBank/DDBJ whole genome shotgun (WGS) entry which is preliminary data.</text>
</comment>
<evidence type="ECO:0000256" key="2">
    <source>
        <dbReference type="SAM" id="MobiDB-lite"/>
    </source>
</evidence>
<gene>
    <name evidence="4" type="ORF">ACFFRH_20580</name>
</gene>
<evidence type="ECO:0000256" key="1">
    <source>
        <dbReference type="ARBA" id="ARBA00023125"/>
    </source>
</evidence>
<feature type="domain" description="HTH merR-type" evidence="3">
    <location>
        <begin position="7"/>
        <end position="76"/>
    </location>
</feature>
<dbReference type="Gene3D" id="1.10.1660.10">
    <property type="match status" value="1"/>
</dbReference>
<dbReference type="PROSITE" id="PS50937">
    <property type="entry name" value="HTH_MERR_2"/>
    <property type="match status" value="1"/>
</dbReference>
<dbReference type="SUPFAM" id="SSF46955">
    <property type="entry name" value="Putative DNA-binding domain"/>
    <property type="match status" value="1"/>
</dbReference>
<dbReference type="Proteomes" id="UP001589610">
    <property type="component" value="Unassembled WGS sequence"/>
</dbReference>
<dbReference type="InterPro" id="IPR047057">
    <property type="entry name" value="MerR_fam"/>
</dbReference>
<evidence type="ECO:0000259" key="3">
    <source>
        <dbReference type="PROSITE" id="PS50937"/>
    </source>
</evidence>
<protein>
    <submittedName>
        <fullName evidence="4">MerR family transcriptional regulator</fullName>
    </submittedName>
</protein>
<dbReference type="InterPro" id="IPR009061">
    <property type="entry name" value="DNA-bd_dom_put_sf"/>
</dbReference>
<dbReference type="PANTHER" id="PTHR30204:SF93">
    <property type="entry name" value="HTH MERR-TYPE DOMAIN-CONTAINING PROTEIN"/>
    <property type="match status" value="1"/>
</dbReference>
<organism evidence="4 5">
    <name type="scientific">Streptosporangium vulgare</name>
    <dbReference type="NCBI Taxonomy" id="46190"/>
    <lineage>
        <taxon>Bacteria</taxon>
        <taxon>Bacillati</taxon>
        <taxon>Actinomycetota</taxon>
        <taxon>Actinomycetes</taxon>
        <taxon>Streptosporangiales</taxon>
        <taxon>Streptosporangiaceae</taxon>
        <taxon>Streptosporangium</taxon>
    </lineage>
</organism>
<dbReference type="PANTHER" id="PTHR30204">
    <property type="entry name" value="REDOX-CYCLING DRUG-SENSING TRANSCRIPTIONAL ACTIVATOR SOXR"/>
    <property type="match status" value="1"/>
</dbReference>
<accession>A0ABV5TFQ4</accession>
<feature type="compositionally biased region" description="Basic and acidic residues" evidence="2">
    <location>
        <begin position="318"/>
        <end position="332"/>
    </location>
</feature>
<name>A0ABV5TFQ4_9ACTN</name>
<dbReference type="EMBL" id="JBHMBS010000009">
    <property type="protein sequence ID" value="MFB9677884.1"/>
    <property type="molecule type" value="Genomic_DNA"/>
</dbReference>
<keyword evidence="1" id="KW-0238">DNA-binding</keyword>